<protein>
    <recommendedName>
        <fullName evidence="2">HEAT repeat domain-containing protein</fullName>
    </recommendedName>
</protein>
<organism evidence="1">
    <name type="scientific">marine sediment metagenome</name>
    <dbReference type="NCBI Taxonomy" id="412755"/>
    <lineage>
        <taxon>unclassified sequences</taxon>
        <taxon>metagenomes</taxon>
        <taxon>ecological metagenomes</taxon>
    </lineage>
</organism>
<dbReference type="AlphaFoldDB" id="A0A0F9FAG3"/>
<dbReference type="Gene3D" id="1.25.10.10">
    <property type="entry name" value="Leucine-rich Repeat Variant"/>
    <property type="match status" value="1"/>
</dbReference>
<dbReference type="InterPro" id="IPR004155">
    <property type="entry name" value="PBS_lyase_HEAT"/>
</dbReference>
<name>A0A0F9FAG3_9ZZZZ</name>
<dbReference type="PROSITE" id="PS51257">
    <property type="entry name" value="PROKAR_LIPOPROTEIN"/>
    <property type="match status" value="1"/>
</dbReference>
<dbReference type="Pfam" id="PF13646">
    <property type="entry name" value="HEAT_2"/>
    <property type="match status" value="2"/>
</dbReference>
<feature type="non-terminal residue" evidence="1">
    <location>
        <position position="237"/>
    </location>
</feature>
<dbReference type="SMART" id="SM00567">
    <property type="entry name" value="EZ_HEAT"/>
    <property type="match status" value="5"/>
</dbReference>
<comment type="caution">
    <text evidence="1">The sequence shown here is derived from an EMBL/GenBank/DDBJ whole genome shotgun (WGS) entry which is preliminary data.</text>
</comment>
<dbReference type="SUPFAM" id="SSF48371">
    <property type="entry name" value="ARM repeat"/>
    <property type="match status" value="1"/>
</dbReference>
<dbReference type="PANTHER" id="PTHR12697:SF5">
    <property type="entry name" value="DEOXYHYPUSINE HYDROXYLASE"/>
    <property type="match status" value="1"/>
</dbReference>
<dbReference type="InterPro" id="IPR016024">
    <property type="entry name" value="ARM-type_fold"/>
</dbReference>
<reference evidence="1" key="1">
    <citation type="journal article" date="2015" name="Nature">
        <title>Complex archaea that bridge the gap between prokaryotes and eukaryotes.</title>
        <authorList>
            <person name="Spang A."/>
            <person name="Saw J.H."/>
            <person name="Jorgensen S.L."/>
            <person name="Zaremba-Niedzwiedzka K."/>
            <person name="Martijn J."/>
            <person name="Lind A.E."/>
            <person name="van Eijk R."/>
            <person name="Schleper C."/>
            <person name="Guy L."/>
            <person name="Ettema T.J."/>
        </authorList>
    </citation>
    <scope>NUCLEOTIDE SEQUENCE</scope>
</reference>
<proteinExistence type="predicted"/>
<gene>
    <name evidence="1" type="ORF">LCGC14_1975710</name>
</gene>
<dbReference type="InterPro" id="IPR011989">
    <property type="entry name" value="ARM-like"/>
</dbReference>
<sequence length="237" mass="25765">MGLKVKRFARTGLWLTALTAVAAGSGCVRSSKQLQLDPTRAYVDARTVLRQAAEDPDPRVRTNALEALAVTEGAKAGAIYLQLLGDERLPVVSAAAMAVGECRYDKAMPMLLAYVKDERTSPKLKCSVIYALHRLGNDAFTGQFAELLQNKDKFVRAEAARIMGRMGEPSAIGPLKSLQRDDREVVVRLNVAEALAMLGDRANISLKPAAGPKAPAGADNKRLLYQAMAWADEQYHR</sequence>
<dbReference type="EMBL" id="LAZR01022005">
    <property type="protein sequence ID" value="KKL83344.1"/>
    <property type="molecule type" value="Genomic_DNA"/>
</dbReference>
<dbReference type="PANTHER" id="PTHR12697">
    <property type="entry name" value="PBS LYASE HEAT-LIKE PROTEIN"/>
    <property type="match status" value="1"/>
</dbReference>
<dbReference type="GO" id="GO:0016491">
    <property type="term" value="F:oxidoreductase activity"/>
    <property type="evidence" value="ECO:0007669"/>
    <property type="project" value="TreeGrafter"/>
</dbReference>
<accession>A0A0F9FAG3</accession>
<evidence type="ECO:0000313" key="1">
    <source>
        <dbReference type="EMBL" id="KKL83344.1"/>
    </source>
</evidence>
<evidence type="ECO:0008006" key="2">
    <source>
        <dbReference type="Google" id="ProtNLM"/>
    </source>
</evidence>